<feature type="transmembrane region" description="Helical" evidence="1">
    <location>
        <begin position="50"/>
        <end position="67"/>
    </location>
</feature>
<keyword evidence="1" id="KW-1133">Transmembrane helix</keyword>
<evidence type="ECO:0000256" key="1">
    <source>
        <dbReference type="SAM" id="Phobius"/>
    </source>
</evidence>
<sequence>MNRVTGGRNANREADLAFDRELLLAYLSALVLALLVEAFWISVIASRSDLLAGAAVAVMAVLAGGLSRRRTGAIGTLDTGAAHGGDGPAGGVHRTW</sequence>
<dbReference type="RefSeq" id="WP_141863022.1">
    <property type="nucleotide sequence ID" value="NZ_BMNV01000006.1"/>
</dbReference>
<organism evidence="2 3">
    <name type="scientific">Curtobacterium citreum</name>
    <dbReference type="NCBI Taxonomy" id="2036"/>
    <lineage>
        <taxon>Bacteria</taxon>
        <taxon>Bacillati</taxon>
        <taxon>Actinomycetota</taxon>
        <taxon>Actinomycetes</taxon>
        <taxon>Micrococcales</taxon>
        <taxon>Microbacteriaceae</taxon>
        <taxon>Curtobacterium</taxon>
    </lineage>
</organism>
<evidence type="ECO:0000313" key="2">
    <source>
        <dbReference type="EMBL" id="MCS6522257.1"/>
    </source>
</evidence>
<proteinExistence type="predicted"/>
<evidence type="ECO:0000313" key="3">
    <source>
        <dbReference type="Proteomes" id="UP001652264"/>
    </source>
</evidence>
<feature type="transmembrane region" description="Helical" evidence="1">
    <location>
        <begin position="21"/>
        <end position="44"/>
    </location>
</feature>
<comment type="caution">
    <text evidence="2">The sequence shown here is derived from an EMBL/GenBank/DDBJ whole genome shotgun (WGS) entry which is preliminary data.</text>
</comment>
<keyword evidence="1" id="KW-0812">Transmembrane</keyword>
<dbReference type="GeneID" id="95325437"/>
<accession>A0ABT2HG63</accession>
<protein>
    <submittedName>
        <fullName evidence="2">Uncharacterized protein</fullName>
    </submittedName>
</protein>
<keyword evidence="3" id="KW-1185">Reference proteome</keyword>
<gene>
    <name evidence="2" type="ORF">NYQ28_06725</name>
</gene>
<dbReference type="Proteomes" id="UP001652264">
    <property type="component" value="Unassembled WGS sequence"/>
</dbReference>
<keyword evidence="1" id="KW-0472">Membrane</keyword>
<reference evidence="2 3" key="1">
    <citation type="submission" date="2022-08" db="EMBL/GenBank/DDBJ databases">
        <title>Taxonomy of Curtobacterium flaccumfaciens.</title>
        <authorList>
            <person name="Osdaghi E."/>
            <person name="Taghavi S.M."/>
            <person name="Hamidizade M."/>
            <person name="Abachi H."/>
            <person name="Fazliarab A."/>
            <person name="Baeyen S."/>
            <person name="Portier P."/>
            <person name="Van Vaerenbergh J."/>
            <person name="Jacques M.-A."/>
        </authorList>
    </citation>
    <scope>NUCLEOTIDE SEQUENCE [LARGE SCALE GENOMIC DNA]</scope>
    <source>
        <strain evidence="2 3">LMG8786T</strain>
    </source>
</reference>
<dbReference type="EMBL" id="JANVAD010000003">
    <property type="protein sequence ID" value="MCS6522257.1"/>
    <property type="molecule type" value="Genomic_DNA"/>
</dbReference>
<name>A0ABT2HG63_9MICO</name>